<evidence type="ECO:0000259" key="2">
    <source>
        <dbReference type="Pfam" id="PF15045"/>
    </source>
</evidence>
<dbReference type="Pfam" id="PF15045">
    <property type="entry name" value="Clathrin_bdg"/>
    <property type="match status" value="1"/>
</dbReference>
<dbReference type="PANTHER" id="PTHR16156">
    <property type="entry name" value="AFTIPHILIN A-RELATED"/>
    <property type="match status" value="1"/>
</dbReference>
<feature type="compositionally biased region" description="Basic and acidic residues" evidence="1">
    <location>
        <begin position="935"/>
        <end position="950"/>
    </location>
</feature>
<feature type="region of interest" description="Disordered" evidence="1">
    <location>
        <begin position="129"/>
        <end position="152"/>
    </location>
</feature>
<keyword evidence="4" id="KW-1185">Reference proteome</keyword>
<dbReference type="OrthoDB" id="5917212at2759"/>
<evidence type="ECO:0000313" key="4">
    <source>
        <dbReference type="Proteomes" id="UP001153709"/>
    </source>
</evidence>
<dbReference type="AlphaFoldDB" id="A0A9P0DW74"/>
<dbReference type="InterPro" id="IPR046359">
    <property type="entry name" value="Aftin-like"/>
</dbReference>
<dbReference type="EMBL" id="OU898280">
    <property type="protein sequence ID" value="CAH1279655.1"/>
    <property type="molecule type" value="Genomic_DNA"/>
</dbReference>
<feature type="compositionally biased region" description="Basic and acidic residues" evidence="1">
    <location>
        <begin position="697"/>
        <end position="717"/>
    </location>
</feature>
<feature type="compositionally biased region" description="Basic and acidic residues" evidence="1">
    <location>
        <begin position="679"/>
        <end position="688"/>
    </location>
</feature>
<dbReference type="Proteomes" id="UP001153709">
    <property type="component" value="Chromosome 5"/>
</dbReference>
<dbReference type="InterPro" id="IPR029205">
    <property type="entry name" value="Clathrin-bd"/>
</dbReference>
<organism evidence="3 4">
    <name type="scientific">Diabrotica balteata</name>
    <name type="common">Banded cucumber beetle</name>
    <dbReference type="NCBI Taxonomy" id="107213"/>
    <lineage>
        <taxon>Eukaryota</taxon>
        <taxon>Metazoa</taxon>
        <taxon>Ecdysozoa</taxon>
        <taxon>Arthropoda</taxon>
        <taxon>Hexapoda</taxon>
        <taxon>Insecta</taxon>
        <taxon>Pterygota</taxon>
        <taxon>Neoptera</taxon>
        <taxon>Endopterygota</taxon>
        <taxon>Coleoptera</taxon>
        <taxon>Polyphaga</taxon>
        <taxon>Cucujiformia</taxon>
        <taxon>Chrysomeloidea</taxon>
        <taxon>Chrysomelidae</taxon>
        <taxon>Galerucinae</taxon>
        <taxon>Diabroticina</taxon>
        <taxon>Diabroticites</taxon>
        <taxon>Diabrotica</taxon>
    </lineage>
</organism>
<protein>
    <recommendedName>
        <fullName evidence="2">Aftiphilin clathrin-binding box domain-containing protein</fullName>
    </recommendedName>
</protein>
<evidence type="ECO:0000256" key="1">
    <source>
        <dbReference type="SAM" id="MobiDB-lite"/>
    </source>
</evidence>
<name>A0A9P0DW74_DIABA</name>
<dbReference type="GO" id="GO:0030276">
    <property type="term" value="F:clathrin binding"/>
    <property type="evidence" value="ECO:0007669"/>
    <property type="project" value="InterPro"/>
</dbReference>
<reference evidence="3" key="1">
    <citation type="submission" date="2022-01" db="EMBL/GenBank/DDBJ databases">
        <authorList>
            <person name="King R."/>
        </authorList>
    </citation>
    <scope>NUCLEOTIDE SEQUENCE</scope>
</reference>
<sequence>MEHIKDTKIITNETKYLETEDKSLVQSRNFLPDDDLSVESKKHDEINTEHTDFKSETSTQKDIINSEIFQDFPVFGIDDAIKACEFDDFANFTSATEGSKEQQQQVTNEKETSEFGVFTASASQEDNDFGDFGNFTSQAYPSTSKEGGSKDVVDDDDFDDFASFSTTTDPQGLDPNISDDAFGDFGNFTSSTSDPKPDNQSLEETFPVLDVKEVFKKTEEVVKEIFVLPEETQEDFIYFELGKDDFVFKQIQDITDSPALTYHWSKSTSQKYLLKSLNIDARNILHGHNWNPSVPKFAANLGGQPLEPIKMESLTPSPSKPTPPAPQTSSQTSQEAQDVPSAQFDWTNSGLVNPLDYSSNELTKEPVKPKAPKSISPSVEFEEFTSFQSSKSSEQPQIPSWPTVPLRETYISDVTQSHIDVDVCLQPTIVTPELPRKIISEEDSVFTETNLEVKDIVEKHVDDVEFDDFQSFPENVEHSSNKTDADQVPEKLSYDSISSKTILELTPISTGSKNNDETITQFDAFVDKNAFDNRVEFSKPSIPEITNIFPEIPSNPLPEPVKTLELQPKPLGDNNEGDDDFTEFHSSVPLPQPQVTPMAPILEPLKPVPVYSNAPSSQINWPDPGVTDDEIRRFEEVFSVPLNQIHEEKPSLEDKQEKPKKDKPNEAKVNNNFSTVHTKKSEIKENARTDFPLWDTSPEKKPYRKPEFKPEPRKVEVKPNPIENDEWSDFVSVQKPSPIHKAKFSDRNQTSSPDLPLSVLNLGSIQPAKQPIPVITPRGLVQTKLSTNMNPVNQHKSNLIHPKPSYGQPVLQPSIISNQFASQAYNVGMNAPQPYSFVSTMSQSSSGGTLKSSHTVTNIMANGQEDDEWGEFVSSPLPPQLQNSSTTVGHSWNQFVPNPVRLNNPMTGIRDHRRSNSSGGQKKSSHVPGMVLPDLDFKALKERSSVTRKK</sequence>
<feature type="domain" description="Aftiphilin clathrin-binding box" evidence="2">
    <location>
        <begin position="247"/>
        <end position="316"/>
    </location>
</feature>
<accession>A0A9P0DW74</accession>
<evidence type="ECO:0000313" key="3">
    <source>
        <dbReference type="EMBL" id="CAH1279655.1"/>
    </source>
</evidence>
<gene>
    <name evidence="3" type="ORF">DIABBA_LOCUS7660</name>
</gene>
<feature type="compositionally biased region" description="Polar residues" evidence="1">
    <location>
        <begin position="134"/>
        <end position="146"/>
    </location>
</feature>
<feature type="region of interest" description="Disordered" evidence="1">
    <location>
        <begin position="642"/>
        <end position="721"/>
    </location>
</feature>
<dbReference type="PANTHER" id="PTHR16156:SF10">
    <property type="entry name" value="AFTIPHILIN-RELATED"/>
    <property type="match status" value="1"/>
</dbReference>
<proteinExistence type="predicted"/>
<dbReference type="GO" id="GO:0030121">
    <property type="term" value="C:AP-1 adaptor complex"/>
    <property type="evidence" value="ECO:0007669"/>
    <property type="project" value="TreeGrafter"/>
</dbReference>
<feature type="region of interest" description="Disordered" evidence="1">
    <location>
        <begin position="307"/>
        <end position="346"/>
    </location>
</feature>
<feature type="compositionally biased region" description="Basic and acidic residues" evidence="1">
    <location>
        <begin position="645"/>
        <end position="666"/>
    </location>
</feature>
<feature type="region of interest" description="Disordered" evidence="1">
    <location>
        <begin position="899"/>
        <end position="950"/>
    </location>
</feature>
<dbReference type="GO" id="GO:0032588">
    <property type="term" value="C:trans-Golgi network membrane"/>
    <property type="evidence" value="ECO:0007669"/>
    <property type="project" value="InterPro"/>
</dbReference>